<evidence type="ECO:0008006" key="4">
    <source>
        <dbReference type="Google" id="ProtNLM"/>
    </source>
</evidence>
<accession>A0A428ZL16</accession>
<comment type="caution">
    <text evidence="2">The sequence shown here is derived from an EMBL/GenBank/DDBJ whole genome shotgun (WGS) entry which is preliminary data.</text>
</comment>
<dbReference type="Proteomes" id="UP000287547">
    <property type="component" value="Unassembled WGS sequence"/>
</dbReference>
<dbReference type="EMBL" id="QHKI01000004">
    <property type="protein sequence ID" value="RSM88651.1"/>
    <property type="molecule type" value="Genomic_DNA"/>
</dbReference>
<keyword evidence="1" id="KW-1133">Transmembrane helix</keyword>
<organism evidence="2 3">
    <name type="scientific">Kibdelosporangium aridum</name>
    <dbReference type="NCBI Taxonomy" id="2030"/>
    <lineage>
        <taxon>Bacteria</taxon>
        <taxon>Bacillati</taxon>
        <taxon>Actinomycetota</taxon>
        <taxon>Actinomycetes</taxon>
        <taxon>Pseudonocardiales</taxon>
        <taxon>Pseudonocardiaceae</taxon>
        <taxon>Kibdelosporangium</taxon>
    </lineage>
</organism>
<dbReference type="AlphaFoldDB" id="A0A428ZL16"/>
<keyword evidence="1" id="KW-0812">Transmembrane</keyword>
<evidence type="ECO:0000313" key="2">
    <source>
        <dbReference type="EMBL" id="RSM88651.1"/>
    </source>
</evidence>
<name>A0A428ZL16_KIBAR</name>
<evidence type="ECO:0000313" key="3">
    <source>
        <dbReference type="Proteomes" id="UP000287547"/>
    </source>
</evidence>
<feature type="transmembrane region" description="Helical" evidence="1">
    <location>
        <begin position="68"/>
        <end position="88"/>
    </location>
</feature>
<reference evidence="2 3" key="1">
    <citation type="submission" date="2018-05" db="EMBL/GenBank/DDBJ databases">
        <title>Evolution of GPA BGCs.</title>
        <authorList>
            <person name="Waglechner N."/>
            <person name="Wright G.D."/>
        </authorList>
    </citation>
    <scope>NUCLEOTIDE SEQUENCE [LARGE SCALE GENOMIC DNA]</scope>
    <source>
        <strain evidence="2 3">A82846</strain>
    </source>
</reference>
<sequence length="180" mass="19021">MMWRERLTEFSDCLQLGLLVCAASIPVVTVGPAFAAGCRVVSRWRDGESPPMVATFRDEFVRRLRGGIPFSAAVVVAILLLSVDLALLEAGVPGGEFFSALFVVMLVALLVVALRTCSVVAVHQKWIPALRAAARLSLDIRGSALLAGAIVTAGVLVWMQPLMLLLVAGPVTLAAVGTAR</sequence>
<dbReference type="OrthoDB" id="3683589at2"/>
<keyword evidence="1" id="KW-0472">Membrane</keyword>
<proteinExistence type="predicted"/>
<dbReference type="Pfam" id="PF04854">
    <property type="entry name" value="DUF624"/>
    <property type="match status" value="1"/>
</dbReference>
<gene>
    <name evidence="2" type="ORF">DMH04_08480</name>
</gene>
<feature type="transmembrane region" description="Helical" evidence="1">
    <location>
        <begin position="100"/>
        <end position="123"/>
    </location>
</feature>
<dbReference type="InterPro" id="IPR006938">
    <property type="entry name" value="DUF624"/>
</dbReference>
<feature type="transmembrane region" description="Helical" evidence="1">
    <location>
        <begin position="143"/>
        <end position="176"/>
    </location>
</feature>
<protein>
    <recommendedName>
        <fullName evidence="4">DUF624 domain-containing protein</fullName>
    </recommendedName>
</protein>
<evidence type="ECO:0000256" key="1">
    <source>
        <dbReference type="SAM" id="Phobius"/>
    </source>
</evidence>